<dbReference type="Pfam" id="PF03441">
    <property type="entry name" value="FAD_binding_7"/>
    <property type="match status" value="1"/>
</dbReference>
<proteinExistence type="inferred from homology"/>
<dbReference type="Gene3D" id="3.40.50.620">
    <property type="entry name" value="HUPs"/>
    <property type="match status" value="1"/>
</dbReference>
<reference evidence="10" key="1">
    <citation type="submission" date="2015-10" db="EMBL/GenBank/DDBJ databases">
        <authorList>
            <person name="Devillers H."/>
        </authorList>
    </citation>
    <scope>NUCLEOTIDE SEQUENCE [LARGE SCALE GENOMIC DNA]</scope>
</reference>
<dbReference type="AlphaFoldDB" id="A0A0P1KMY9"/>
<keyword evidence="3 6" id="KW-0285">Flavoprotein</keyword>
<dbReference type="InterPro" id="IPR006050">
    <property type="entry name" value="DNA_photolyase_N"/>
</dbReference>
<feature type="binding site" evidence="6">
    <location>
        <begin position="480"/>
        <end position="482"/>
    </location>
    <ligand>
        <name>FAD</name>
        <dbReference type="ChEBI" id="CHEBI:57692"/>
    </ligand>
</feature>
<dbReference type="PRINTS" id="PR00147">
    <property type="entry name" value="DNAPHOTLYASE"/>
</dbReference>
<dbReference type="GO" id="GO:0006950">
    <property type="term" value="P:response to stress"/>
    <property type="evidence" value="ECO:0007669"/>
    <property type="project" value="UniProtKB-ARBA"/>
</dbReference>
<dbReference type="PROSITE" id="PS00394">
    <property type="entry name" value="DNA_PHOTOLYASES_1_1"/>
    <property type="match status" value="1"/>
</dbReference>
<feature type="binding site" evidence="6">
    <location>
        <position position="379"/>
    </location>
    <ligand>
        <name>FAD</name>
        <dbReference type="ChEBI" id="CHEBI:57692"/>
    </ligand>
</feature>
<dbReference type="EMBL" id="LN890542">
    <property type="protein sequence ID" value="CUS21125.1"/>
    <property type="molecule type" value="Genomic_DNA"/>
</dbReference>
<dbReference type="InterPro" id="IPR018394">
    <property type="entry name" value="DNA_photolyase_1_CS_C"/>
</dbReference>
<dbReference type="GO" id="GO:0005634">
    <property type="term" value="C:nucleus"/>
    <property type="evidence" value="ECO:0007669"/>
    <property type="project" value="TreeGrafter"/>
</dbReference>
<dbReference type="GO" id="GO:0043153">
    <property type="term" value="P:entrainment of circadian clock by photoperiod"/>
    <property type="evidence" value="ECO:0007669"/>
    <property type="project" value="TreeGrafter"/>
</dbReference>
<dbReference type="PANTHER" id="PTHR11455:SF18">
    <property type="entry name" value="SI:CH1073-390K14.1"/>
    <property type="match status" value="1"/>
</dbReference>
<dbReference type="InterPro" id="IPR014729">
    <property type="entry name" value="Rossmann-like_a/b/a_fold"/>
</dbReference>
<feature type="site" description="Electron transfer via tryptophanyl radical" evidence="7">
    <location>
        <position position="467"/>
    </location>
</feature>
<dbReference type="GO" id="GO:0071949">
    <property type="term" value="F:FAD binding"/>
    <property type="evidence" value="ECO:0007669"/>
    <property type="project" value="TreeGrafter"/>
</dbReference>
<organism evidence="9 10">
    <name type="scientific">Lachancea quebecensis</name>
    <dbReference type="NCBI Taxonomy" id="1654605"/>
    <lineage>
        <taxon>Eukaryota</taxon>
        <taxon>Fungi</taxon>
        <taxon>Dikarya</taxon>
        <taxon>Ascomycota</taxon>
        <taxon>Saccharomycotina</taxon>
        <taxon>Saccharomycetes</taxon>
        <taxon>Saccharomycetales</taxon>
        <taxon>Saccharomycetaceae</taxon>
        <taxon>Lachancea</taxon>
    </lineage>
</organism>
<evidence type="ECO:0000256" key="2">
    <source>
        <dbReference type="ARBA" id="ARBA00005862"/>
    </source>
</evidence>
<feature type="domain" description="Photolyase/cryptochrome alpha/beta" evidence="8">
    <location>
        <begin position="72"/>
        <end position="222"/>
    </location>
</feature>
<dbReference type="Gene3D" id="1.25.40.80">
    <property type="match status" value="1"/>
</dbReference>
<evidence type="ECO:0000256" key="3">
    <source>
        <dbReference type="ARBA" id="ARBA00022630"/>
    </source>
</evidence>
<dbReference type="FunFam" id="1.10.579.10:FF:000003">
    <property type="entry name" value="Deoxyribodipyrimidine photo-lyase"/>
    <property type="match status" value="1"/>
</dbReference>
<sequence length="574" mass="66751">MKRSVSPPPSMSKKLKLSEGLEAYYNLDARYYPNAITWRQANEFNNGKREKPVALLDERIKKQKLPTKKDMAAVIHWFRTDLRVSDNAALSNAIKLLREIRDQKKDAQLIALYTINEHDWRAHLDSGWKLTFALNALKSLSETLKRMNVALVVRKFESKKPLLSRSNEYVDWVKEQCVSLAQGSVLVTANAQYETDELYRDLKIFEKQDEQFHFQVYHDQCIVQPGSLATGKGSQYTVFTPWYKRWVEFLKSHKQGKEAIKIHAVDQESKVNKSLATLESDTYELSEEFLEYLPCDKLEVPPATEADAHELLNKFIESGNAHKYNEKKDTLSLNSTSHLSCYITSGLISTREIVNRAFHENGDSLMRRDVKQNNSVENFIKEVAWRDFYKHVMCNWPYMSMEIAFKFETMDIKWENDEEKFRKWCLGETGLPVVDAIMRKLLYTGYISNRCRMIVASFLSKNLLVDWRWGERWFRKHLVDADLASNAGGWGFCSSTGIDAQPYFRIFNMKLQCERYDPDGKFVKQWVPELKGVDSARIIREGRNDKDAVDGYPSPIVDLKDSRERALEAFREAL</sequence>
<dbReference type="InterPro" id="IPR036134">
    <property type="entry name" value="Crypto/Photolyase_FAD-like_sf"/>
</dbReference>
<feature type="site" description="Electron transfer via tryptophanyl radical" evidence="7">
    <location>
        <position position="414"/>
    </location>
</feature>
<dbReference type="GO" id="GO:0003904">
    <property type="term" value="F:deoxyribodipyrimidine photo-lyase activity"/>
    <property type="evidence" value="ECO:0007669"/>
    <property type="project" value="TreeGrafter"/>
</dbReference>
<dbReference type="PANTHER" id="PTHR11455">
    <property type="entry name" value="CRYPTOCHROME"/>
    <property type="match status" value="1"/>
</dbReference>
<evidence type="ECO:0000256" key="6">
    <source>
        <dbReference type="PIRSR" id="PIRSR602081-1"/>
    </source>
</evidence>
<keyword evidence="10" id="KW-1185">Reference proteome</keyword>
<evidence type="ECO:0000313" key="9">
    <source>
        <dbReference type="EMBL" id="CUS21125.1"/>
    </source>
</evidence>
<comment type="cofactor">
    <cofactor evidence="6">
        <name>FAD</name>
        <dbReference type="ChEBI" id="CHEBI:57692"/>
    </cofactor>
    <text evidence="6">Binds 1 FAD per subunit.</text>
</comment>
<accession>A0A0P1KMY9</accession>
<protein>
    <submittedName>
        <fullName evidence="9">LAQU0S02e06524g1_1</fullName>
    </submittedName>
</protein>
<dbReference type="PROSITE" id="PS00691">
    <property type="entry name" value="DNA_PHOTOLYASES_1_2"/>
    <property type="match status" value="1"/>
</dbReference>
<evidence type="ECO:0000313" key="10">
    <source>
        <dbReference type="Proteomes" id="UP000236544"/>
    </source>
</evidence>
<dbReference type="PROSITE" id="PS51645">
    <property type="entry name" value="PHR_CRY_ALPHA_BETA"/>
    <property type="match status" value="1"/>
</dbReference>
<dbReference type="InterPro" id="IPR005101">
    <property type="entry name" value="Cryptochr/Photolyase_FAD-bd"/>
</dbReference>
<comment type="similarity">
    <text evidence="2">Belongs to the DNA photolyase class-1 family.</text>
</comment>
<dbReference type="GO" id="GO:0032922">
    <property type="term" value="P:circadian regulation of gene expression"/>
    <property type="evidence" value="ECO:0007669"/>
    <property type="project" value="TreeGrafter"/>
</dbReference>
<dbReference type="Gene3D" id="1.10.579.10">
    <property type="entry name" value="DNA Cyclobutane Dipyrimidine Photolyase, subunit A, domain 3"/>
    <property type="match status" value="1"/>
</dbReference>
<gene>
    <name evidence="9" type="ORF">LAQU0_S02e06524g</name>
</gene>
<dbReference type="SUPFAM" id="SSF52425">
    <property type="entry name" value="Cryptochrome/photolyase, N-terminal domain"/>
    <property type="match status" value="1"/>
</dbReference>
<evidence type="ECO:0000256" key="5">
    <source>
        <dbReference type="ARBA" id="ARBA00022991"/>
    </source>
</evidence>
<dbReference type="InterPro" id="IPR002081">
    <property type="entry name" value="Cryptochrome/DNA_photolyase_1"/>
</dbReference>
<dbReference type="GO" id="GO:0006139">
    <property type="term" value="P:nucleobase-containing compound metabolic process"/>
    <property type="evidence" value="ECO:0007669"/>
    <property type="project" value="UniProtKB-ARBA"/>
</dbReference>
<comment type="cofactor">
    <cofactor evidence="1">
        <name>(6R)-5,10-methylene-5,6,7,8-tetrahydrofolate</name>
        <dbReference type="ChEBI" id="CHEBI:15636"/>
    </cofactor>
</comment>
<feature type="binding site" evidence="6">
    <location>
        <begin position="382"/>
        <end position="389"/>
    </location>
    <ligand>
        <name>FAD</name>
        <dbReference type="ChEBI" id="CHEBI:57692"/>
    </ligand>
</feature>
<name>A0A0P1KMY9_9SACH</name>
<feature type="site" description="Electron transfer via tryptophanyl radical" evidence="7">
    <location>
        <position position="490"/>
    </location>
</feature>
<evidence type="ECO:0000259" key="8">
    <source>
        <dbReference type="PROSITE" id="PS51645"/>
    </source>
</evidence>
<feature type="binding site" evidence="6">
    <location>
        <position position="324"/>
    </location>
    <ligand>
        <name>FAD</name>
        <dbReference type="ChEBI" id="CHEBI:57692"/>
    </ligand>
</feature>
<keyword evidence="4 6" id="KW-0274">FAD</keyword>
<evidence type="ECO:0000256" key="4">
    <source>
        <dbReference type="ARBA" id="ARBA00022827"/>
    </source>
</evidence>
<dbReference type="GO" id="GO:0003677">
    <property type="term" value="F:DNA binding"/>
    <property type="evidence" value="ECO:0007669"/>
    <property type="project" value="TreeGrafter"/>
</dbReference>
<evidence type="ECO:0000256" key="7">
    <source>
        <dbReference type="PIRSR" id="PIRSR602081-2"/>
    </source>
</evidence>
<dbReference type="GO" id="GO:0005737">
    <property type="term" value="C:cytoplasm"/>
    <property type="evidence" value="ECO:0007669"/>
    <property type="project" value="TreeGrafter"/>
</dbReference>
<keyword evidence="5" id="KW-0157">Chromophore</keyword>
<dbReference type="Pfam" id="PF00875">
    <property type="entry name" value="DNA_photolyase"/>
    <property type="match status" value="1"/>
</dbReference>
<dbReference type="Proteomes" id="UP000236544">
    <property type="component" value="Unassembled WGS sequence"/>
</dbReference>
<feature type="binding site" evidence="6">
    <location>
        <begin position="336"/>
        <end position="340"/>
    </location>
    <ligand>
        <name>FAD</name>
        <dbReference type="ChEBI" id="CHEBI:57692"/>
    </ligand>
</feature>
<dbReference type="InterPro" id="IPR036155">
    <property type="entry name" value="Crypto/Photolyase_N_sf"/>
</dbReference>
<dbReference type="OrthoDB" id="435881at2759"/>
<evidence type="ECO:0000256" key="1">
    <source>
        <dbReference type="ARBA" id="ARBA00001932"/>
    </source>
</evidence>
<dbReference type="SUPFAM" id="SSF48173">
    <property type="entry name" value="Cryptochrome/photolyase FAD-binding domain"/>
    <property type="match status" value="1"/>
</dbReference>